<dbReference type="RefSeq" id="WP_036345325.1">
    <property type="nucleotide sequence ID" value="NZ_JALN02000001.1"/>
</dbReference>
<dbReference type="STRING" id="1440774.Y900_026795"/>
<accession>A0A064CS03</accession>
<evidence type="ECO:0000256" key="2">
    <source>
        <dbReference type="ARBA" id="ARBA00009347"/>
    </source>
</evidence>
<dbReference type="PIRSF" id="PIRSF016578">
    <property type="entry name" value="HsaA"/>
    <property type="match status" value="1"/>
</dbReference>
<dbReference type="InterPro" id="IPR013786">
    <property type="entry name" value="AcylCoA_DH/ox_N"/>
</dbReference>
<dbReference type="FunFam" id="1.20.140.10:FF:000004">
    <property type="entry name" value="Acyl-CoA dehydrogenase FadE25"/>
    <property type="match status" value="1"/>
</dbReference>
<gene>
    <name evidence="9" type="ORF">Y900_026795</name>
</gene>
<keyword evidence="10" id="KW-1185">Reference proteome</keyword>
<dbReference type="PANTHER" id="PTHR43884">
    <property type="entry name" value="ACYL-COA DEHYDROGENASE"/>
    <property type="match status" value="1"/>
</dbReference>
<feature type="domain" description="Acyl-CoA oxidase/dehydrogenase middle" evidence="7">
    <location>
        <begin position="124"/>
        <end position="216"/>
    </location>
</feature>
<reference evidence="9" key="1">
    <citation type="submission" date="2014-05" db="EMBL/GenBank/DDBJ databases">
        <title>Genome sequence of Mycobacterium aromaticivorans strain JS19b1T (= DSM 45407T).</title>
        <authorList>
            <person name="Kwak Y."/>
            <person name="Park G.-S."/>
            <person name="Li Q.X."/>
            <person name="Lee S.-E."/>
            <person name="Shin J.-H."/>
        </authorList>
    </citation>
    <scope>NUCLEOTIDE SEQUENCE [LARGE SCALE GENOMIC DNA]</scope>
    <source>
        <strain evidence="9">JS19b1</strain>
    </source>
</reference>
<dbReference type="Gene3D" id="1.10.540.10">
    <property type="entry name" value="Acyl-CoA dehydrogenase/oxidase, N-terminal domain"/>
    <property type="match status" value="1"/>
</dbReference>
<dbReference type="PANTHER" id="PTHR43884:SF12">
    <property type="entry name" value="ISOVALERYL-COA DEHYDROGENASE, MITOCHONDRIAL-RELATED"/>
    <property type="match status" value="1"/>
</dbReference>
<name>A0A064CS03_9MYCO</name>
<evidence type="ECO:0000313" key="9">
    <source>
        <dbReference type="EMBL" id="KDF02447.1"/>
    </source>
</evidence>
<keyword evidence="4 5" id="KW-0274">FAD</keyword>
<dbReference type="eggNOG" id="COG1960">
    <property type="taxonomic scope" value="Bacteria"/>
</dbReference>
<evidence type="ECO:0000259" key="7">
    <source>
        <dbReference type="Pfam" id="PF02770"/>
    </source>
</evidence>
<dbReference type="Pfam" id="PF02771">
    <property type="entry name" value="Acyl-CoA_dh_N"/>
    <property type="match status" value="1"/>
</dbReference>
<evidence type="ECO:0000313" key="10">
    <source>
        <dbReference type="Proteomes" id="UP000022835"/>
    </source>
</evidence>
<keyword evidence="5" id="KW-0560">Oxidoreductase</keyword>
<comment type="similarity">
    <text evidence="2 5">Belongs to the acyl-CoA dehydrogenase family.</text>
</comment>
<dbReference type="GO" id="GO:0050660">
    <property type="term" value="F:flavin adenine dinucleotide binding"/>
    <property type="evidence" value="ECO:0007669"/>
    <property type="project" value="InterPro"/>
</dbReference>
<keyword evidence="3 5" id="KW-0285">Flavoprotein</keyword>
<dbReference type="InterPro" id="IPR009075">
    <property type="entry name" value="AcylCo_DH/oxidase_C"/>
</dbReference>
<sequence length="380" mass="40406">MPVDRLLPNPDAADLIALTRDICSRVLNPIVDEHERTETYPDGVFAQLGAAGLLSLTQPEEWGGSGQPYEVYLQVLEEIAARWAAIAVAVSVHSLSCHPLLAFGTDEQRARWLRGMLSGEQIGAYSLSEPQAGSDAAAVQCKATPTEGGYVITGSKAWITHGGRADFYSLFARTGEGSRGISCFLVPADQPGLSFGKPEEKMGLTAVPTTSAFYDNAVIESDRRVGAEGQGLQIAFSALDSGRLGIAAVAVGIAQAALDDACAYANERTTFGRKIIDHQGLGFLLADMAAAVASARATYLDAARRRDAGLPYSQQASVAKLVATDAAMKVTTDAVQVLGGVGYTRDYRAERYMREAKITQIFEGTNQIQRLVIARGLTTA</sequence>
<dbReference type="InterPro" id="IPR036250">
    <property type="entry name" value="AcylCo_DH-like_C"/>
</dbReference>
<comment type="caution">
    <text evidence="9">The sequence shown here is derived from an EMBL/GenBank/DDBJ whole genome shotgun (WGS) entry which is preliminary data.</text>
</comment>
<dbReference type="Pfam" id="PF02770">
    <property type="entry name" value="Acyl-CoA_dh_M"/>
    <property type="match status" value="1"/>
</dbReference>
<dbReference type="Gene3D" id="2.40.110.10">
    <property type="entry name" value="Butyryl-CoA Dehydrogenase, subunit A, domain 2"/>
    <property type="match status" value="1"/>
</dbReference>
<proteinExistence type="inferred from homology"/>
<dbReference type="InterPro" id="IPR006091">
    <property type="entry name" value="Acyl-CoA_Oxase/DH_mid-dom"/>
</dbReference>
<evidence type="ECO:0000259" key="6">
    <source>
        <dbReference type="Pfam" id="PF00441"/>
    </source>
</evidence>
<dbReference type="InterPro" id="IPR046373">
    <property type="entry name" value="Acyl-CoA_Oxase/DH_mid-dom_sf"/>
</dbReference>
<dbReference type="AlphaFoldDB" id="A0A064CS03"/>
<evidence type="ECO:0000256" key="4">
    <source>
        <dbReference type="ARBA" id="ARBA00022827"/>
    </source>
</evidence>
<dbReference type="InterPro" id="IPR037069">
    <property type="entry name" value="AcylCoA_DH/ox_N_sf"/>
</dbReference>
<feature type="domain" description="Acyl-CoA dehydrogenase/oxidase N-terminal" evidence="8">
    <location>
        <begin position="13"/>
        <end position="120"/>
    </location>
</feature>
<dbReference type="InterPro" id="IPR006089">
    <property type="entry name" value="Acyl-CoA_DH_CS"/>
</dbReference>
<dbReference type="PROSITE" id="PS00073">
    <property type="entry name" value="ACYL_COA_DH_2"/>
    <property type="match status" value="1"/>
</dbReference>
<feature type="domain" description="Acyl-CoA dehydrogenase/oxidase C-terminal" evidence="6">
    <location>
        <begin position="229"/>
        <end position="377"/>
    </location>
</feature>
<dbReference type="SUPFAM" id="SSF47203">
    <property type="entry name" value="Acyl-CoA dehydrogenase C-terminal domain-like"/>
    <property type="match status" value="1"/>
</dbReference>
<evidence type="ECO:0000256" key="3">
    <source>
        <dbReference type="ARBA" id="ARBA00022630"/>
    </source>
</evidence>
<dbReference type="OrthoDB" id="8876745at2"/>
<evidence type="ECO:0000256" key="1">
    <source>
        <dbReference type="ARBA" id="ARBA00001974"/>
    </source>
</evidence>
<evidence type="ECO:0000256" key="5">
    <source>
        <dbReference type="RuleBase" id="RU362125"/>
    </source>
</evidence>
<dbReference type="Proteomes" id="UP000022835">
    <property type="component" value="Unassembled WGS sequence"/>
</dbReference>
<organism evidence="9 10">
    <name type="scientific">Mycolicibacterium aromaticivorans JS19b1 = JCM 16368</name>
    <dbReference type="NCBI Taxonomy" id="1440774"/>
    <lineage>
        <taxon>Bacteria</taxon>
        <taxon>Bacillati</taxon>
        <taxon>Actinomycetota</taxon>
        <taxon>Actinomycetes</taxon>
        <taxon>Mycobacteriales</taxon>
        <taxon>Mycobacteriaceae</taxon>
        <taxon>Mycolicibacterium</taxon>
    </lineage>
</organism>
<evidence type="ECO:0000259" key="8">
    <source>
        <dbReference type="Pfam" id="PF02771"/>
    </source>
</evidence>
<dbReference type="EMBL" id="JALN02000001">
    <property type="protein sequence ID" value="KDF02447.1"/>
    <property type="molecule type" value="Genomic_DNA"/>
</dbReference>
<dbReference type="InterPro" id="IPR009100">
    <property type="entry name" value="AcylCoA_DH/oxidase_NM_dom_sf"/>
</dbReference>
<comment type="cofactor">
    <cofactor evidence="1 5">
        <name>FAD</name>
        <dbReference type="ChEBI" id="CHEBI:57692"/>
    </cofactor>
</comment>
<protein>
    <submittedName>
        <fullName evidence="9">Acyl-CoA dehydrogenase</fullName>
    </submittedName>
</protein>
<dbReference type="Gene3D" id="1.20.140.10">
    <property type="entry name" value="Butyryl-CoA Dehydrogenase, subunit A, domain 3"/>
    <property type="match status" value="1"/>
</dbReference>
<dbReference type="GO" id="GO:0003995">
    <property type="term" value="F:acyl-CoA dehydrogenase activity"/>
    <property type="evidence" value="ECO:0007669"/>
    <property type="project" value="InterPro"/>
</dbReference>
<dbReference type="Pfam" id="PF00441">
    <property type="entry name" value="Acyl-CoA_dh_1"/>
    <property type="match status" value="1"/>
</dbReference>
<dbReference type="SUPFAM" id="SSF56645">
    <property type="entry name" value="Acyl-CoA dehydrogenase NM domain-like"/>
    <property type="match status" value="1"/>
</dbReference>